<dbReference type="InterPro" id="IPR027417">
    <property type="entry name" value="P-loop_NTPase"/>
</dbReference>
<accession>A0A6A6D685</accession>
<organism evidence="2 3">
    <name type="scientific">Zasmidium cellare ATCC 36951</name>
    <dbReference type="NCBI Taxonomy" id="1080233"/>
    <lineage>
        <taxon>Eukaryota</taxon>
        <taxon>Fungi</taxon>
        <taxon>Dikarya</taxon>
        <taxon>Ascomycota</taxon>
        <taxon>Pezizomycotina</taxon>
        <taxon>Dothideomycetes</taxon>
        <taxon>Dothideomycetidae</taxon>
        <taxon>Mycosphaerellales</taxon>
        <taxon>Mycosphaerellaceae</taxon>
        <taxon>Zasmidium</taxon>
    </lineage>
</organism>
<dbReference type="Gene3D" id="3.40.50.300">
    <property type="entry name" value="P-loop containing nucleotide triphosphate hydrolases"/>
    <property type="match status" value="1"/>
</dbReference>
<evidence type="ECO:0000313" key="2">
    <source>
        <dbReference type="EMBL" id="KAF2173732.1"/>
    </source>
</evidence>
<gene>
    <name evidence="2" type="ORF">M409DRAFT_16006</name>
</gene>
<evidence type="ECO:0000313" key="3">
    <source>
        <dbReference type="Proteomes" id="UP000799537"/>
    </source>
</evidence>
<dbReference type="RefSeq" id="XP_033674621.1">
    <property type="nucleotide sequence ID" value="XM_033803450.1"/>
</dbReference>
<evidence type="ECO:0008006" key="4">
    <source>
        <dbReference type="Google" id="ProtNLM"/>
    </source>
</evidence>
<dbReference type="OrthoDB" id="272681at2759"/>
<dbReference type="PANTHER" id="PTHR36978:SF4">
    <property type="entry name" value="P-LOOP CONTAINING NUCLEOSIDE TRIPHOSPHATE HYDROLASE PROTEIN"/>
    <property type="match status" value="1"/>
</dbReference>
<keyword evidence="3" id="KW-1185">Reference proteome</keyword>
<evidence type="ECO:0000256" key="1">
    <source>
        <dbReference type="SAM" id="MobiDB-lite"/>
    </source>
</evidence>
<dbReference type="AlphaFoldDB" id="A0A6A6D685"/>
<dbReference type="Proteomes" id="UP000799537">
    <property type="component" value="Unassembled WGS sequence"/>
</dbReference>
<dbReference type="GeneID" id="54556722"/>
<feature type="region of interest" description="Disordered" evidence="1">
    <location>
        <begin position="1"/>
        <end position="21"/>
    </location>
</feature>
<name>A0A6A6D685_ZASCE</name>
<dbReference type="SUPFAM" id="SSF52540">
    <property type="entry name" value="P-loop containing nucleoside triphosphate hydrolases"/>
    <property type="match status" value="1"/>
</dbReference>
<dbReference type="EMBL" id="ML993579">
    <property type="protein sequence ID" value="KAF2173732.1"/>
    <property type="molecule type" value="Genomic_DNA"/>
</dbReference>
<dbReference type="InterPro" id="IPR040632">
    <property type="entry name" value="Sulfotransfer_4"/>
</dbReference>
<protein>
    <recommendedName>
        <fullName evidence="4">Sulfotransferase domain-containing protein</fullName>
    </recommendedName>
</protein>
<dbReference type="Pfam" id="PF17784">
    <property type="entry name" value="Sulfotransfer_4"/>
    <property type="match status" value="1"/>
</dbReference>
<proteinExistence type="predicted"/>
<reference evidence="2" key="1">
    <citation type="journal article" date="2020" name="Stud. Mycol.">
        <title>101 Dothideomycetes genomes: a test case for predicting lifestyles and emergence of pathogens.</title>
        <authorList>
            <person name="Haridas S."/>
            <person name="Albert R."/>
            <person name="Binder M."/>
            <person name="Bloem J."/>
            <person name="Labutti K."/>
            <person name="Salamov A."/>
            <person name="Andreopoulos B."/>
            <person name="Baker S."/>
            <person name="Barry K."/>
            <person name="Bills G."/>
            <person name="Bluhm B."/>
            <person name="Cannon C."/>
            <person name="Castanera R."/>
            <person name="Culley D."/>
            <person name="Daum C."/>
            <person name="Ezra D."/>
            <person name="Gonzalez J."/>
            <person name="Henrissat B."/>
            <person name="Kuo A."/>
            <person name="Liang C."/>
            <person name="Lipzen A."/>
            <person name="Lutzoni F."/>
            <person name="Magnuson J."/>
            <person name="Mondo S."/>
            <person name="Nolan M."/>
            <person name="Ohm R."/>
            <person name="Pangilinan J."/>
            <person name="Park H.-J."/>
            <person name="Ramirez L."/>
            <person name="Alfaro M."/>
            <person name="Sun H."/>
            <person name="Tritt A."/>
            <person name="Yoshinaga Y."/>
            <person name="Zwiers L.-H."/>
            <person name="Turgeon B."/>
            <person name="Goodwin S."/>
            <person name="Spatafora J."/>
            <person name="Crous P."/>
            <person name="Grigoriev I."/>
        </authorList>
    </citation>
    <scope>NUCLEOTIDE SEQUENCE</scope>
    <source>
        <strain evidence="2">ATCC 36951</strain>
    </source>
</reference>
<dbReference type="PANTHER" id="PTHR36978">
    <property type="entry name" value="P-LOOP CONTAINING NUCLEOTIDE TRIPHOSPHATE HYDROLASE"/>
    <property type="match status" value="1"/>
</dbReference>
<sequence>MATPKRDVNIFNDDPPSFSKPRTQPLEVMIVGLSRTGTSSMLEAMNILGYGDIYNSRVMVRKHQGPFCGTILNKRLTGIGPPYGLEQFESLYGEHTCISGETVAPMAEDIIKAYPEAKVILTVRDDEDEWLASLCSTLWYNYSTWSHWFLRKVDRVWWEQNGLMDVYWNKFFAGDPAVHGLRVYREHNAMVKRVVEPKERLLVYSTSEGWGPLCRFLEKDVPDVEFPWVNRTQDHRALFGGGRRRSLRAWMMNAFVKGVLPTTAVALLVLRRRQVNEMVRQLLKCESPTMATSDEFNERMEALIRKTLLDEYPHMKTSTLNKICTKSAADVAYNYQRESKNECAGIHPLKFFDLPREIREIVYGYVVSPSDGLPITLNNCPAGVSCAWRTDTLDLYNIFNTLRPYHEQYVHGMQPAITRVSRQLRQEALPLFYQINVFAVCLARDARVRDEEWWWHSPSPLDKEAKHLAGVELLSNWLLAIGEKNVSNLVKITAHYTEEDQKKALLDMDLVPAKCANLVHIQDPDGDDYRRTRAIRDRLRQFIGGNDGKKSRK</sequence>